<accession>A0ACC2NY66</accession>
<organism evidence="1 2">
    <name type="scientific">Eretmocerus hayati</name>
    <dbReference type="NCBI Taxonomy" id="131215"/>
    <lineage>
        <taxon>Eukaryota</taxon>
        <taxon>Metazoa</taxon>
        <taxon>Ecdysozoa</taxon>
        <taxon>Arthropoda</taxon>
        <taxon>Hexapoda</taxon>
        <taxon>Insecta</taxon>
        <taxon>Pterygota</taxon>
        <taxon>Neoptera</taxon>
        <taxon>Endopterygota</taxon>
        <taxon>Hymenoptera</taxon>
        <taxon>Apocrita</taxon>
        <taxon>Proctotrupomorpha</taxon>
        <taxon>Chalcidoidea</taxon>
        <taxon>Aphelinidae</taxon>
        <taxon>Aphelininae</taxon>
        <taxon>Eretmocerus</taxon>
    </lineage>
</organism>
<proteinExistence type="predicted"/>
<dbReference type="EMBL" id="CM056742">
    <property type="protein sequence ID" value="KAJ8676163.1"/>
    <property type="molecule type" value="Genomic_DNA"/>
</dbReference>
<sequence>MRSNQILIISSLLMTTLTCENTHGGFTKKIKIGYVEIGTKNSHIFLNIRKKDGICLKAELYTRKNDSQLSRNFQIDDNCDSITNQICISDGDIKVAQLTINPDQEVIRIIRSVNDAEASKPKAEIVDCFEMSEGVEWFGGPEIRQQHLPIQQMYFDDEPYGSTHPHNMAIAERYWLTSEGIYIFVDDEVPLFLDQNNRRERHLCFVARNHAPYRYRSKIVLAYNIGVFDNPRKSHENVIARYLGKPKGIPDERMIAKPIWSTWARYKSHVNEKVVLEFANEILMNGFSNSQIEIDDNWETCYGSAKFQQKKFPNVESMVSKLKEKGFRVTLWVHPFINLGCNDGEAYNYALSKNYFIMNEKGDVRMTWWRGDYGAASIDFTNEEAVTWWIGRLKRLQDFGIDSFKFDAGEASWLPQSVKLTGPLELQPFIFTLNYTSNLVKYFNNMIEMRVGWRTQNLPTFVRMLDKDSRWTMNNGLPTLITTLIQMNLNGYVHVLPDMIGGNGYSDTSIDSTERPSKELFIRWLQVNVFMPALQYSFVPWDYDDETVDICKNFTEFHEDVVTPKVIRLMHKAVETGAPVNPPIWWVDPSNVQAHRIADEFLLGEEILVAPVVREGAVSRDIYLPSGKWQDSRTGEIYSGPRWLWDYPAPLNVLPYFNKL</sequence>
<protein>
    <submittedName>
        <fullName evidence="1">Uncharacterized protein</fullName>
    </submittedName>
</protein>
<comment type="caution">
    <text evidence="1">The sequence shown here is derived from an EMBL/GenBank/DDBJ whole genome shotgun (WGS) entry which is preliminary data.</text>
</comment>
<reference evidence="1" key="1">
    <citation type="submission" date="2023-04" db="EMBL/GenBank/DDBJ databases">
        <title>A chromosome-level genome assembly of the parasitoid wasp Eretmocerus hayati.</title>
        <authorList>
            <person name="Zhong Y."/>
            <person name="Liu S."/>
            <person name="Liu Y."/>
        </authorList>
    </citation>
    <scope>NUCLEOTIDE SEQUENCE</scope>
    <source>
        <strain evidence="1">ZJU_SS_LIU_2023</strain>
    </source>
</reference>
<gene>
    <name evidence="1" type="ORF">QAD02_011949</name>
</gene>
<evidence type="ECO:0000313" key="2">
    <source>
        <dbReference type="Proteomes" id="UP001239111"/>
    </source>
</evidence>
<name>A0ACC2NY66_9HYME</name>
<evidence type="ECO:0000313" key="1">
    <source>
        <dbReference type="EMBL" id="KAJ8676163.1"/>
    </source>
</evidence>
<dbReference type="Proteomes" id="UP001239111">
    <property type="component" value="Chromosome 2"/>
</dbReference>
<keyword evidence="2" id="KW-1185">Reference proteome</keyword>